<dbReference type="Pfam" id="PF01408">
    <property type="entry name" value="GFO_IDH_MocA"/>
    <property type="match status" value="1"/>
</dbReference>
<evidence type="ECO:0000259" key="1">
    <source>
        <dbReference type="Pfam" id="PF01408"/>
    </source>
</evidence>
<feature type="domain" description="Gfo/Idh/MocA-like oxidoreductase N-terminal" evidence="1">
    <location>
        <begin position="4"/>
        <end position="121"/>
    </location>
</feature>
<dbReference type="SUPFAM" id="SSF51735">
    <property type="entry name" value="NAD(P)-binding Rossmann-fold domains"/>
    <property type="match status" value="1"/>
</dbReference>
<evidence type="ECO:0000313" key="4">
    <source>
        <dbReference type="Proteomes" id="UP000628840"/>
    </source>
</evidence>
<dbReference type="InterPro" id="IPR052515">
    <property type="entry name" value="Gfo/Idh/MocA_Oxidoreductase"/>
</dbReference>
<dbReference type="SUPFAM" id="SSF55347">
    <property type="entry name" value="Glyceraldehyde-3-phosphate dehydrogenase-like, C-terminal domain"/>
    <property type="match status" value="1"/>
</dbReference>
<evidence type="ECO:0000313" key="3">
    <source>
        <dbReference type="EMBL" id="GGL37062.1"/>
    </source>
</evidence>
<evidence type="ECO:0000259" key="2">
    <source>
        <dbReference type="Pfam" id="PF22725"/>
    </source>
</evidence>
<dbReference type="Pfam" id="PF22725">
    <property type="entry name" value="GFO_IDH_MocA_C3"/>
    <property type="match status" value="1"/>
</dbReference>
<reference evidence="3 4" key="1">
    <citation type="journal article" date="2019" name="Int. J. Syst. Evol. Microbiol.">
        <title>The Global Catalogue of Microorganisms (GCM) 10K type strain sequencing project: providing services to taxonomists for standard genome sequencing and annotation.</title>
        <authorList>
            <consortium name="The Broad Institute Genomics Platform"/>
            <consortium name="The Broad Institute Genome Sequencing Center for Infectious Disease"/>
            <person name="Wu L."/>
            <person name="Ma J."/>
        </authorList>
    </citation>
    <scope>NUCLEOTIDE SEQUENCE [LARGE SCALE GENOMIC DNA]</scope>
    <source>
        <strain evidence="3 4">JCM 19585</strain>
    </source>
</reference>
<dbReference type="Gene3D" id="3.30.360.10">
    <property type="entry name" value="Dihydrodipicolinate Reductase, domain 2"/>
    <property type="match status" value="1"/>
</dbReference>
<dbReference type="PANTHER" id="PTHR43249:SF1">
    <property type="entry name" value="D-GLUCOSIDE 3-DEHYDROGENASE"/>
    <property type="match status" value="1"/>
</dbReference>
<sequence>MTVDIAFVGAGGIASKHLEHLTGNDRANVVAVCDIDESAADEWAATHDADAYYDWEALFDAGGFEAVFVCVPPFAHEGQELRAVEEGVHLFVEKPLALGREYAREVEAALRDADVITQVGHHFRYLECVEHARDLVADRSLATVYGQWVGGVPGSEGHWWRRRERSGGQVVEQSTHVFDLVRYFGGDVARVAAEGDLRVREDALDFPDAVAATLHHEDGLPSQVTTSSASPSGDVGVTLVGDGVHLDLRVHENVCEGVVDGEDVRFEGENDGHHTEVDAFVDAVAAGDASLCRSPYADAMGTFATTLAVTEAVDADGKLAVER</sequence>
<feature type="domain" description="GFO/IDH/MocA-like oxidoreductase" evidence="2">
    <location>
        <begin position="146"/>
        <end position="242"/>
    </location>
</feature>
<keyword evidence="4" id="KW-1185">Reference proteome</keyword>
<evidence type="ECO:0008006" key="5">
    <source>
        <dbReference type="Google" id="ProtNLM"/>
    </source>
</evidence>
<dbReference type="Proteomes" id="UP000628840">
    <property type="component" value="Unassembled WGS sequence"/>
</dbReference>
<dbReference type="Gene3D" id="3.40.50.720">
    <property type="entry name" value="NAD(P)-binding Rossmann-like Domain"/>
    <property type="match status" value="1"/>
</dbReference>
<gene>
    <name evidence="3" type="ORF">GCM10009037_20740</name>
</gene>
<dbReference type="InterPro" id="IPR055170">
    <property type="entry name" value="GFO_IDH_MocA-like_dom"/>
</dbReference>
<dbReference type="InterPro" id="IPR000683">
    <property type="entry name" value="Gfo/Idh/MocA-like_OxRdtase_N"/>
</dbReference>
<accession>A0A830EWJ8</accession>
<dbReference type="GO" id="GO:0000166">
    <property type="term" value="F:nucleotide binding"/>
    <property type="evidence" value="ECO:0007669"/>
    <property type="project" value="InterPro"/>
</dbReference>
<comment type="caution">
    <text evidence="3">The sequence shown here is derived from an EMBL/GenBank/DDBJ whole genome shotgun (WGS) entry which is preliminary data.</text>
</comment>
<dbReference type="EMBL" id="BMPF01000003">
    <property type="protein sequence ID" value="GGL37062.1"/>
    <property type="molecule type" value="Genomic_DNA"/>
</dbReference>
<proteinExistence type="predicted"/>
<dbReference type="PANTHER" id="PTHR43249">
    <property type="entry name" value="UDP-N-ACETYL-2-AMINO-2-DEOXY-D-GLUCURONATE OXIDASE"/>
    <property type="match status" value="1"/>
</dbReference>
<organism evidence="3 4">
    <name type="scientific">Halarchaeum grantii</name>
    <dbReference type="NCBI Taxonomy" id="1193105"/>
    <lineage>
        <taxon>Archaea</taxon>
        <taxon>Methanobacteriati</taxon>
        <taxon>Methanobacteriota</taxon>
        <taxon>Stenosarchaea group</taxon>
        <taxon>Halobacteria</taxon>
        <taxon>Halobacteriales</taxon>
        <taxon>Halobacteriaceae</taxon>
    </lineage>
</organism>
<dbReference type="RefSeq" id="WP_188883680.1">
    <property type="nucleotide sequence ID" value="NZ_BMPF01000003.1"/>
</dbReference>
<protein>
    <recommendedName>
        <fullName evidence="5">Gfo/Idh/MocA family oxidoreductase</fullName>
    </recommendedName>
</protein>
<dbReference type="AlphaFoldDB" id="A0A830EWJ8"/>
<dbReference type="InterPro" id="IPR036291">
    <property type="entry name" value="NAD(P)-bd_dom_sf"/>
</dbReference>
<dbReference type="OrthoDB" id="282474at2157"/>
<name>A0A830EWJ8_9EURY</name>